<sequence>MHSNLMHLPQQLDQHTQKDFTELLCYLIAFQLRLIAGLSNNSSLVQEQQNYSIAVRLPSQTCWNIIPEPNPCKRNNLCLSYPGSQTSKRTACHSSNDISPESHLRTNQSQNDFDQTPEIRIGNNSESNFNNNKLLSKQTKQSSIQTTENINSSLLKRITIPTLDITSITRKQ</sequence>
<feature type="region of interest" description="Disordered" evidence="1">
    <location>
        <begin position="85"/>
        <end position="131"/>
    </location>
</feature>
<comment type="caution">
    <text evidence="2">The sequence shown here is derived from an EMBL/GenBank/DDBJ whole genome shotgun (WGS) entry which is preliminary data.</text>
</comment>
<evidence type="ECO:0000313" key="3">
    <source>
        <dbReference type="Proteomes" id="UP000054564"/>
    </source>
</evidence>
<proteinExistence type="predicted"/>
<organism evidence="2 3">
    <name type="scientific">Puccinia striiformis f. sp. tritici PST-78</name>
    <dbReference type="NCBI Taxonomy" id="1165861"/>
    <lineage>
        <taxon>Eukaryota</taxon>
        <taxon>Fungi</taxon>
        <taxon>Dikarya</taxon>
        <taxon>Basidiomycota</taxon>
        <taxon>Pucciniomycotina</taxon>
        <taxon>Pucciniomycetes</taxon>
        <taxon>Pucciniales</taxon>
        <taxon>Pucciniaceae</taxon>
        <taxon>Puccinia</taxon>
    </lineage>
</organism>
<evidence type="ECO:0000313" key="2">
    <source>
        <dbReference type="EMBL" id="KNF03466.1"/>
    </source>
</evidence>
<dbReference type="Proteomes" id="UP000054564">
    <property type="component" value="Unassembled WGS sequence"/>
</dbReference>
<keyword evidence="3" id="KW-1185">Reference proteome</keyword>
<accession>A0A0L0VW29</accession>
<gene>
    <name evidence="2" type="ORF">PSTG_03406</name>
</gene>
<reference evidence="3" key="1">
    <citation type="submission" date="2014-03" db="EMBL/GenBank/DDBJ databases">
        <title>The Genome Sequence of Puccinia striiformis f. sp. tritici PST-78.</title>
        <authorList>
            <consortium name="The Broad Institute Genome Sequencing Platform"/>
            <person name="Cuomo C."/>
            <person name="Hulbert S."/>
            <person name="Chen X."/>
            <person name="Walker B."/>
            <person name="Young S.K."/>
            <person name="Zeng Q."/>
            <person name="Gargeya S."/>
            <person name="Fitzgerald M."/>
            <person name="Haas B."/>
            <person name="Abouelleil A."/>
            <person name="Alvarado L."/>
            <person name="Arachchi H.M."/>
            <person name="Berlin A.M."/>
            <person name="Chapman S.B."/>
            <person name="Goldberg J."/>
            <person name="Griggs A."/>
            <person name="Gujja S."/>
            <person name="Hansen M."/>
            <person name="Howarth C."/>
            <person name="Imamovic A."/>
            <person name="Larimer J."/>
            <person name="McCowan C."/>
            <person name="Montmayeur A."/>
            <person name="Murphy C."/>
            <person name="Neiman D."/>
            <person name="Pearson M."/>
            <person name="Priest M."/>
            <person name="Roberts A."/>
            <person name="Saif S."/>
            <person name="Shea T."/>
            <person name="Sisk P."/>
            <person name="Sykes S."/>
            <person name="Wortman J."/>
            <person name="Nusbaum C."/>
            <person name="Birren B."/>
        </authorList>
    </citation>
    <scope>NUCLEOTIDE SEQUENCE [LARGE SCALE GENOMIC DNA]</scope>
    <source>
        <strain evidence="3">race PST-78</strain>
    </source>
</reference>
<feature type="compositionally biased region" description="Polar residues" evidence="1">
    <location>
        <begin position="85"/>
        <end position="114"/>
    </location>
</feature>
<name>A0A0L0VW29_9BASI</name>
<dbReference type="EMBL" id="AJIL01000017">
    <property type="protein sequence ID" value="KNF03466.1"/>
    <property type="molecule type" value="Genomic_DNA"/>
</dbReference>
<dbReference type="AlphaFoldDB" id="A0A0L0VW29"/>
<protein>
    <submittedName>
        <fullName evidence="2">Uncharacterized protein</fullName>
    </submittedName>
</protein>
<evidence type="ECO:0000256" key="1">
    <source>
        <dbReference type="SAM" id="MobiDB-lite"/>
    </source>
</evidence>